<feature type="non-terminal residue" evidence="1">
    <location>
        <position position="136"/>
    </location>
</feature>
<sequence>VLLQTTKRSFNEASQLTENQIGFFKQEGYLVLRDFLDTSLLETWREQFWVQAGGSLEDKDSWPASKNIGNLKLTPELGGLPSIKSIVEQLGGEQFNGGGCGVLIRWPQEGREWQIPKTGHLDGYPGEGCQAVLMIG</sequence>
<dbReference type="Gene3D" id="2.60.120.620">
    <property type="entry name" value="q2cbj1_9rhob like domain"/>
    <property type="match status" value="1"/>
</dbReference>
<name>A0A383CEH6_9ZZZZ</name>
<dbReference type="SUPFAM" id="SSF51197">
    <property type="entry name" value="Clavaminate synthase-like"/>
    <property type="match status" value="1"/>
</dbReference>
<evidence type="ECO:0000313" key="1">
    <source>
        <dbReference type="EMBL" id="SVE30463.1"/>
    </source>
</evidence>
<organism evidence="1">
    <name type="scientific">marine metagenome</name>
    <dbReference type="NCBI Taxonomy" id="408172"/>
    <lineage>
        <taxon>unclassified sequences</taxon>
        <taxon>metagenomes</taxon>
        <taxon>ecological metagenomes</taxon>
    </lineage>
</organism>
<reference evidence="1" key="1">
    <citation type="submission" date="2018-05" db="EMBL/GenBank/DDBJ databases">
        <authorList>
            <person name="Lanie J.A."/>
            <person name="Ng W.-L."/>
            <person name="Kazmierczak K.M."/>
            <person name="Andrzejewski T.M."/>
            <person name="Davidsen T.M."/>
            <person name="Wayne K.J."/>
            <person name="Tettelin H."/>
            <person name="Glass J.I."/>
            <person name="Rusch D."/>
            <person name="Podicherti R."/>
            <person name="Tsui H.-C.T."/>
            <person name="Winkler M.E."/>
        </authorList>
    </citation>
    <scope>NUCLEOTIDE SEQUENCE</scope>
</reference>
<accession>A0A383CEH6</accession>
<dbReference type="AlphaFoldDB" id="A0A383CEH6"/>
<feature type="non-terminal residue" evidence="1">
    <location>
        <position position="1"/>
    </location>
</feature>
<dbReference type="EMBL" id="UINC01208086">
    <property type="protein sequence ID" value="SVE30463.1"/>
    <property type="molecule type" value="Genomic_DNA"/>
</dbReference>
<gene>
    <name evidence="1" type="ORF">METZ01_LOCUS483317</name>
</gene>
<protein>
    <submittedName>
        <fullName evidence="1">Uncharacterized protein</fullName>
    </submittedName>
</protein>
<proteinExistence type="predicted"/>